<comment type="caution">
    <text evidence="1">The sequence shown here is derived from an EMBL/GenBank/DDBJ whole genome shotgun (WGS) entry which is preliminary data.</text>
</comment>
<keyword evidence="2" id="KW-1185">Reference proteome</keyword>
<dbReference type="PANTHER" id="PTHR33598">
    <property type="entry name" value="OS02G0833400 PROTEIN"/>
    <property type="match status" value="1"/>
</dbReference>
<dbReference type="InterPro" id="IPR008479">
    <property type="entry name" value="DUF760"/>
</dbReference>
<proteinExistence type="predicted"/>
<evidence type="ECO:0000313" key="1">
    <source>
        <dbReference type="EMBL" id="MCM1982758.1"/>
    </source>
</evidence>
<accession>A0ABD4T242</accession>
<gene>
    <name evidence="1" type="ORF">QQ91_0007970</name>
</gene>
<dbReference type="Pfam" id="PF05542">
    <property type="entry name" value="DUF760"/>
    <property type="match status" value="1"/>
</dbReference>
<protein>
    <submittedName>
        <fullName evidence="1">DUF760 domain-containing protein</fullName>
    </submittedName>
</protein>
<reference evidence="1 2" key="1">
    <citation type="journal article" date="2015" name="Genome Announc.">
        <title>Draft Genome Sequence of Filamentous Marine Cyanobacterium Lyngbya confervoides Strain BDU141951.</title>
        <authorList>
            <person name="Chandrababunaidu M.M."/>
            <person name="Sen D."/>
            <person name="Tripathy S."/>
        </authorList>
    </citation>
    <scope>NUCLEOTIDE SEQUENCE [LARGE SCALE GENOMIC DNA]</scope>
    <source>
        <strain evidence="1 2">BDU141951</strain>
    </source>
</reference>
<dbReference type="AlphaFoldDB" id="A0ABD4T242"/>
<organism evidence="1 2">
    <name type="scientific">Lyngbya confervoides BDU141951</name>
    <dbReference type="NCBI Taxonomy" id="1574623"/>
    <lineage>
        <taxon>Bacteria</taxon>
        <taxon>Bacillati</taxon>
        <taxon>Cyanobacteriota</taxon>
        <taxon>Cyanophyceae</taxon>
        <taxon>Oscillatoriophycideae</taxon>
        <taxon>Oscillatoriales</taxon>
        <taxon>Microcoleaceae</taxon>
        <taxon>Lyngbya</taxon>
    </lineage>
</organism>
<dbReference type="RefSeq" id="WP_166274886.1">
    <property type="nucleotide sequence ID" value="NZ_JTHE03000044.1"/>
</dbReference>
<sequence>MNQTTPSPQNKIGANELWQYVQTLEDSTIARLSQPASPEVLQLMERNIQSILGILPSEHFEVVITTNREQLGQLLASAMLNGYFLKTVEQRMALENQIGSADLESGDLEAGEASSS</sequence>
<dbReference type="PANTHER" id="PTHR33598:SF2">
    <property type="entry name" value="MAR-BINDING FILAMENT-LIKE PROTEIN"/>
    <property type="match status" value="1"/>
</dbReference>
<dbReference type="EMBL" id="JTHE03000044">
    <property type="protein sequence ID" value="MCM1982758.1"/>
    <property type="molecule type" value="Genomic_DNA"/>
</dbReference>
<dbReference type="Proteomes" id="UP000031561">
    <property type="component" value="Unassembled WGS sequence"/>
</dbReference>
<name>A0ABD4T242_9CYAN</name>
<evidence type="ECO:0000313" key="2">
    <source>
        <dbReference type="Proteomes" id="UP000031561"/>
    </source>
</evidence>